<dbReference type="Proteomes" id="UP001291309">
    <property type="component" value="Unassembled WGS sequence"/>
</dbReference>
<evidence type="ECO:0008006" key="4">
    <source>
        <dbReference type="Google" id="ProtNLM"/>
    </source>
</evidence>
<sequence length="287" mass="29859">MKRLLLLSALATCFLVPLACDLGKTVDQISAETVMVGTLLSTPDVPLSPEAAAGLDGGFQLDGGQSTVTIPGQTVAFLFLGTREDENSTPSGLTGATVSVQPKNGQAVSLSSDGAGAYSRSSNTDEKLTYQSGATYTFTAERSGERYVGVVENSPAQERIAALHPASGVVRISANTPLSFDRADPPSNQDRTIGFVTVVPVSASGQQGQPTYSNVPTAPLDFIKLVAFPAEWKEKTVSIPGTAFPDPQQTYLVTFQAVRTGGPESSNLFLGSAILTGTADVGVVRTQ</sequence>
<name>A0ABU5GVS3_9BACT</name>
<evidence type="ECO:0000256" key="1">
    <source>
        <dbReference type="SAM" id="SignalP"/>
    </source>
</evidence>
<reference evidence="2 3" key="1">
    <citation type="submission" date="2023-12" db="EMBL/GenBank/DDBJ databases">
        <title>the genome sequence of Hyalangium sp. s54d21.</title>
        <authorList>
            <person name="Zhang X."/>
        </authorList>
    </citation>
    <scope>NUCLEOTIDE SEQUENCE [LARGE SCALE GENOMIC DNA]</scope>
    <source>
        <strain evidence="3">s54d21</strain>
    </source>
</reference>
<comment type="caution">
    <text evidence="2">The sequence shown here is derived from an EMBL/GenBank/DDBJ whole genome shotgun (WGS) entry which is preliminary data.</text>
</comment>
<evidence type="ECO:0000313" key="2">
    <source>
        <dbReference type="EMBL" id="MDY7225136.1"/>
    </source>
</evidence>
<keyword evidence="1" id="KW-0732">Signal</keyword>
<keyword evidence="3" id="KW-1185">Reference proteome</keyword>
<feature type="chain" id="PRO_5047495184" description="Lipoprotein" evidence="1">
    <location>
        <begin position="20"/>
        <end position="287"/>
    </location>
</feature>
<protein>
    <recommendedName>
        <fullName evidence="4">Lipoprotein</fullName>
    </recommendedName>
</protein>
<feature type="signal peptide" evidence="1">
    <location>
        <begin position="1"/>
        <end position="19"/>
    </location>
</feature>
<accession>A0ABU5GVS3</accession>
<organism evidence="2 3">
    <name type="scientific">Hyalangium rubrum</name>
    <dbReference type="NCBI Taxonomy" id="3103134"/>
    <lineage>
        <taxon>Bacteria</taxon>
        <taxon>Pseudomonadati</taxon>
        <taxon>Myxococcota</taxon>
        <taxon>Myxococcia</taxon>
        <taxon>Myxococcales</taxon>
        <taxon>Cystobacterineae</taxon>
        <taxon>Archangiaceae</taxon>
        <taxon>Hyalangium</taxon>
    </lineage>
</organism>
<gene>
    <name evidence="2" type="ORF">SYV04_02030</name>
</gene>
<dbReference type="EMBL" id="JAXIVS010000001">
    <property type="protein sequence ID" value="MDY7225136.1"/>
    <property type="molecule type" value="Genomic_DNA"/>
</dbReference>
<dbReference type="RefSeq" id="WP_321543854.1">
    <property type="nucleotide sequence ID" value="NZ_JAXIVS010000001.1"/>
</dbReference>
<evidence type="ECO:0000313" key="3">
    <source>
        <dbReference type="Proteomes" id="UP001291309"/>
    </source>
</evidence>
<proteinExistence type="predicted"/>